<dbReference type="PANTHER" id="PTHR47127">
    <property type="entry name" value="10A19I.15"/>
    <property type="match status" value="1"/>
</dbReference>
<name>A0A5J9TX96_9POAL</name>
<gene>
    <name evidence="2" type="ORF">EJB05_39539</name>
</gene>
<dbReference type="EMBL" id="RWGY01000031">
    <property type="protein sequence ID" value="TVU15993.1"/>
    <property type="molecule type" value="Genomic_DNA"/>
</dbReference>
<dbReference type="Proteomes" id="UP000324897">
    <property type="component" value="Unassembled WGS sequence"/>
</dbReference>
<evidence type="ECO:0000313" key="2">
    <source>
        <dbReference type="EMBL" id="TVU15993.1"/>
    </source>
</evidence>
<organism evidence="2 3">
    <name type="scientific">Eragrostis curvula</name>
    <name type="common">weeping love grass</name>
    <dbReference type="NCBI Taxonomy" id="38414"/>
    <lineage>
        <taxon>Eukaryota</taxon>
        <taxon>Viridiplantae</taxon>
        <taxon>Streptophyta</taxon>
        <taxon>Embryophyta</taxon>
        <taxon>Tracheophyta</taxon>
        <taxon>Spermatophyta</taxon>
        <taxon>Magnoliopsida</taxon>
        <taxon>Liliopsida</taxon>
        <taxon>Poales</taxon>
        <taxon>Poaceae</taxon>
        <taxon>PACMAD clade</taxon>
        <taxon>Chloridoideae</taxon>
        <taxon>Eragrostideae</taxon>
        <taxon>Eragrostidinae</taxon>
        <taxon>Eragrostis</taxon>
    </lineage>
</organism>
<proteinExistence type="predicted"/>
<dbReference type="AlphaFoldDB" id="A0A5J9TX96"/>
<evidence type="ECO:0000256" key="1">
    <source>
        <dbReference type="SAM" id="Phobius"/>
    </source>
</evidence>
<dbReference type="OrthoDB" id="686209at2759"/>
<keyword evidence="1" id="KW-0812">Transmembrane</keyword>
<accession>A0A5J9TX96</accession>
<reference evidence="2 3" key="1">
    <citation type="journal article" date="2019" name="Sci. Rep.">
        <title>A high-quality genome of Eragrostis curvula grass provides insights into Poaceae evolution and supports new strategies to enhance forage quality.</title>
        <authorList>
            <person name="Carballo J."/>
            <person name="Santos B.A.C.M."/>
            <person name="Zappacosta D."/>
            <person name="Garbus I."/>
            <person name="Selva J.P."/>
            <person name="Gallo C.A."/>
            <person name="Diaz A."/>
            <person name="Albertini E."/>
            <person name="Caccamo M."/>
            <person name="Echenique V."/>
        </authorList>
    </citation>
    <scope>NUCLEOTIDE SEQUENCE [LARGE SCALE GENOMIC DNA]</scope>
    <source>
        <strain evidence="3">cv. Victoria</strain>
        <tissue evidence="2">Leaf</tissue>
    </source>
</reference>
<dbReference type="Gramene" id="TVU15993">
    <property type="protein sequence ID" value="TVU15993"/>
    <property type="gene ID" value="EJB05_39539"/>
</dbReference>
<comment type="caution">
    <text evidence="2">The sequence shown here is derived from an EMBL/GenBank/DDBJ whole genome shotgun (WGS) entry which is preliminary data.</text>
</comment>
<evidence type="ECO:0008006" key="4">
    <source>
        <dbReference type="Google" id="ProtNLM"/>
    </source>
</evidence>
<evidence type="ECO:0000313" key="3">
    <source>
        <dbReference type="Proteomes" id="UP000324897"/>
    </source>
</evidence>
<keyword evidence="1" id="KW-0472">Membrane</keyword>
<keyword evidence="1" id="KW-1133">Transmembrane helix</keyword>
<feature type="transmembrane region" description="Helical" evidence="1">
    <location>
        <begin position="88"/>
        <end position="107"/>
    </location>
</feature>
<feature type="non-terminal residue" evidence="2">
    <location>
        <position position="1"/>
    </location>
</feature>
<protein>
    <recommendedName>
        <fullName evidence="4">Myb/SANT-like domain-containing protein</fullName>
    </recommendedName>
</protein>
<sequence length="369" mass="40673">SPPATRAISLALYSHRRRVPRHSRPRALTPAALPRSRSYSRRSLLSPSPTPTGLLLVLVGGRFVRELVCCCEGLVGWKMDPGEQRRMTVVKAAAFVTVIYAWLMTMLRMGGGSSARITYGPLSAMDEERQKNLNKIYNCNDIDHALPSEDNAAWGSRRDEIANQMWNNRGTSRTEARDMWHDAHPKDAEYLNKPIENYKQMEMIFGTGLATGKYAMGSNEPLGNPIADSGSAVKIESIDDKAARVIDDIAGLMSEAAKDAKEATSSATPAAPGTKRKRCALSEEDSVALSSMTDAVKDVAAAIRETKVEVLNPDLYGSVMYMAGFTEEALICAFSHLVDNKAQGDAFVKMIEAHRVLWLRTFLAKHYYI</sequence>
<keyword evidence="3" id="KW-1185">Reference proteome</keyword>